<dbReference type="PANTHER" id="PTHR13117:SF5">
    <property type="entry name" value="PROTEIN RFT1 HOMOLOG"/>
    <property type="match status" value="1"/>
</dbReference>
<comment type="subcellular location">
    <subcellularLocation>
        <location evidence="1 9">Endoplasmic reticulum membrane</location>
        <topology evidence="1 9">Multi-pass membrane protein</topology>
    </subcellularLocation>
</comment>
<protein>
    <recommendedName>
        <fullName evidence="9">Protein RFT1 homolog</fullName>
    </recommendedName>
</protein>
<proteinExistence type="inferred from homology"/>
<dbReference type="GO" id="GO:0005789">
    <property type="term" value="C:endoplasmic reticulum membrane"/>
    <property type="evidence" value="ECO:0007669"/>
    <property type="project" value="UniProtKB-SubCell"/>
</dbReference>
<feature type="transmembrane region" description="Helical" evidence="9">
    <location>
        <begin position="199"/>
        <end position="218"/>
    </location>
</feature>
<evidence type="ECO:0000313" key="10">
    <source>
        <dbReference type="EMBL" id="KAH3887483.1"/>
    </source>
</evidence>
<feature type="transmembrane region" description="Helical" evidence="9">
    <location>
        <begin position="132"/>
        <end position="153"/>
    </location>
</feature>
<dbReference type="PANTHER" id="PTHR13117">
    <property type="entry name" value="ENDOPLASMIC RETICULUM MULTISPAN TRANSMEMBRANE PROTEIN-RELATED"/>
    <property type="match status" value="1"/>
</dbReference>
<dbReference type="GO" id="GO:0006488">
    <property type="term" value="P:dolichol-linked oligosaccharide biosynthetic process"/>
    <property type="evidence" value="ECO:0007669"/>
    <property type="project" value="InterPro"/>
</dbReference>
<keyword evidence="4 9" id="KW-0812">Transmembrane</keyword>
<name>A0A9D4N431_DREPO</name>
<feature type="transmembrane region" description="Helical" evidence="9">
    <location>
        <begin position="340"/>
        <end position="364"/>
    </location>
</feature>
<dbReference type="GO" id="GO:0034203">
    <property type="term" value="P:glycolipid translocation"/>
    <property type="evidence" value="ECO:0007669"/>
    <property type="project" value="TreeGrafter"/>
</dbReference>
<feature type="transmembrane region" description="Helical" evidence="9">
    <location>
        <begin position="174"/>
        <end position="193"/>
    </location>
</feature>
<feature type="transmembrane region" description="Helical" evidence="9">
    <location>
        <begin position="507"/>
        <end position="530"/>
    </location>
</feature>
<reference evidence="10" key="1">
    <citation type="journal article" date="2019" name="bioRxiv">
        <title>The Genome of the Zebra Mussel, Dreissena polymorpha: A Resource for Invasive Species Research.</title>
        <authorList>
            <person name="McCartney M.A."/>
            <person name="Auch B."/>
            <person name="Kono T."/>
            <person name="Mallez S."/>
            <person name="Zhang Y."/>
            <person name="Obille A."/>
            <person name="Becker A."/>
            <person name="Abrahante J.E."/>
            <person name="Garbe J."/>
            <person name="Badalamenti J.P."/>
            <person name="Herman A."/>
            <person name="Mangelson H."/>
            <person name="Liachko I."/>
            <person name="Sullivan S."/>
            <person name="Sone E.D."/>
            <person name="Koren S."/>
            <person name="Silverstein K.A.T."/>
            <person name="Beckman K.B."/>
            <person name="Gohl D.M."/>
        </authorList>
    </citation>
    <scope>NUCLEOTIDE SEQUENCE</scope>
    <source>
        <strain evidence="10">Duluth1</strain>
        <tissue evidence="10">Whole animal</tissue>
    </source>
</reference>
<evidence type="ECO:0000256" key="3">
    <source>
        <dbReference type="ARBA" id="ARBA00010288"/>
    </source>
</evidence>
<comment type="function">
    <text evidence="8 9">Intramembrane glycolipid transporter that operates in the biosynthetic pathway of dolichol-linked oligosaccharides, the glycan precursors employed in protein asparagine (N)-glycosylation. The sequential addition of sugars to dolichol pyrophosphate produces dolichol-linked oligosaccharides containing fourteen sugars, including two GlcNAcs, nine mannoses and three glucoses. Once assembled, the oligosaccharide is transferred from the lipid to nascent proteins by oligosaccharyltransferases. The assembly of dolichol-linked oligosaccharides begins on the cytosolic side of the endoplasmic reticulum membrane and finishes in its lumen. RFT1 could mediate the translocation of the cytosolically oriented intermediate DolPP-GlcNAc2Man5, produced by ALG11, into the ER lumen where dolichol-linked oligosaccharides assembly continues. However, the intramembrane lipid transporter activity could not be confirmed in vitro.</text>
</comment>
<gene>
    <name evidence="10" type="ORF">DPMN_011500</name>
</gene>
<keyword evidence="5" id="KW-0256">Endoplasmic reticulum</keyword>
<evidence type="ECO:0000313" key="11">
    <source>
        <dbReference type="Proteomes" id="UP000828390"/>
    </source>
</evidence>
<dbReference type="EMBL" id="JAIWYP010000001">
    <property type="protein sequence ID" value="KAH3887483.1"/>
    <property type="molecule type" value="Genomic_DNA"/>
</dbReference>
<comment type="pathway">
    <text evidence="2">Protein modification; protein glycosylation.</text>
</comment>
<comment type="caution">
    <text evidence="10">The sequence shown here is derived from an EMBL/GenBank/DDBJ whole genome shotgun (WGS) entry which is preliminary data.</text>
</comment>
<comment type="similarity">
    <text evidence="3 9">Belongs to the RFT1 family.</text>
</comment>
<evidence type="ECO:0000256" key="2">
    <source>
        <dbReference type="ARBA" id="ARBA00004922"/>
    </source>
</evidence>
<organism evidence="10 11">
    <name type="scientific">Dreissena polymorpha</name>
    <name type="common">Zebra mussel</name>
    <name type="synonym">Mytilus polymorpha</name>
    <dbReference type="NCBI Taxonomy" id="45954"/>
    <lineage>
        <taxon>Eukaryota</taxon>
        <taxon>Metazoa</taxon>
        <taxon>Spiralia</taxon>
        <taxon>Lophotrochozoa</taxon>
        <taxon>Mollusca</taxon>
        <taxon>Bivalvia</taxon>
        <taxon>Autobranchia</taxon>
        <taxon>Heteroconchia</taxon>
        <taxon>Euheterodonta</taxon>
        <taxon>Imparidentia</taxon>
        <taxon>Neoheterodontei</taxon>
        <taxon>Myida</taxon>
        <taxon>Dreissenoidea</taxon>
        <taxon>Dreissenidae</taxon>
        <taxon>Dreissena</taxon>
    </lineage>
</organism>
<dbReference type="Pfam" id="PF04506">
    <property type="entry name" value="Rft-1"/>
    <property type="match status" value="1"/>
</dbReference>
<feature type="transmembrane region" description="Helical" evidence="9">
    <location>
        <begin position="96"/>
        <end position="120"/>
    </location>
</feature>
<evidence type="ECO:0000256" key="1">
    <source>
        <dbReference type="ARBA" id="ARBA00004477"/>
    </source>
</evidence>
<evidence type="ECO:0000256" key="6">
    <source>
        <dbReference type="ARBA" id="ARBA00022989"/>
    </source>
</evidence>
<accession>A0A9D4N431</accession>
<evidence type="ECO:0000256" key="5">
    <source>
        <dbReference type="ARBA" id="ARBA00022824"/>
    </source>
</evidence>
<dbReference type="InterPro" id="IPR007594">
    <property type="entry name" value="RFT1"/>
</dbReference>
<evidence type="ECO:0000256" key="7">
    <source>
        <dbReference type="ARBA" id="ARBA00023136"/>
    </source>
</evidence>
<feature type="transmembrane region" description="Helical" evidence="9">
    <location>
        <begin position="35"/>
        <end position="53"/>
    </location>
</feature>
<dbReference type="OrthoDB" id="9979195at2759"/>
<reference evidence="10" key="2">
    <citation type="submission" date="2020-11" db="EMBL/GenBank/DDBJ databases">
        <authorList>
            <person name="McCartney M.A."/>
            <person name="Auch B."/>
            <person name="Kono T."/>
            <person name="Mallez S."/>
            <person name="Becker A."/>
            <person name="Gohl D.M."/>
            <person name="Silverstein K.A.T."/>
            <person name="Koren S."/>
            <person name="Bechman K.B."/>
            <person name="Herman A."/>
            <person name="Abrahante J.E."/>
            <person name="Garbe J."/>
        </authorList>
    </citation>
    <scope>NUCLEOTIDE SEQUENCE</scope>
    <source>
        <strain evidence="10">Duluth1</strain>
        <tissue evidence="10">Whole animal</tissue>
    </source>
</reference>
<dbReference type="AlphaFoldDB" id="A0A9D4N431"/>
<sequence length="549" mass="61703">MKQSTGGTNSGSSRSNDKLLSSAVKSASYNMVLQLLLRVLTFAINAFVLRFISRDMLGVVNVRLTLLYSTTLFLATEAFDKACLGKLEKQDWSKIINLMWCTVPTSLALAALLGWIWIYLLEVPDSSMMPSYGLGVVSFAVSTVLVILSRPLYILGQKCMFVKLKVVSQGIAELCKCVLTVILVLAFPHWGLINFAVAQVVYGLVTSVVYYSYFVYYINRQVKKDEDFPLTSVREMFPTYRSDKAFVDSTQAWLTMSIFKQSFLKQLLTEGEKFVMTFFGVLSFADQGVYDLVNNLGSMAARFVFQPMEESGYLFFSQLLVRGEPVTKQKQDSCTMAVEVLASFLKLVILLGGIILVFGMAYSFLALDLYGGSILSTGAGPVLLRWYCLYVLIIAVNGMTECFVFATMSKAQVDMYNQKMVVFSILFLLSSLFLTRHFGSVGFILANCLNMTARIVHSIYYIHNYFKDSEFNPLQKVIPSPMVLAALMMALFVTLFSETMFCCNRGLIFRLLHIAIGGLCLLSVLGVIYMQELSIIKFIKQQFKQRHKH</sequence>
<evidence type="ECO:0000256" key="9">
    <source>
        <dbReference type="RuleBase" id="RU365067"/>
    </source>
</evidence>
<keyword evidence="6 9" id="KW-1133">Transmembrane helix</keyword>
<keyword evidence="7 9" id="KW-0472">Membrane</keyword>
<evidence type="ECO:0000256" key="8">
    <source>
        <dbReference type="ARBA" id="ARBA00045912"/>
    </source>
</evidence>
<evidence type="ECO:0000256" key="4">
    <source>
        <dbReference type="ARBA" id="ARBA00022692"/>
    </source>
</evidence>
<feature type="transmembrane region" description="Helical" evidence="9">
    <location>
        <begin position="483"/>
        <end position="501"/>
    </location>
</feature>
<dbReference type="Proteomes" id="UP000828390">
    <property type="component" value="Unassembled WGS sequence"/>
</dbReference>
<feature type="transmembrane region" description="Helical" evidence="9">
    <location>
        <begin position="384"/>
        <end position="408"/>
    </location>
</feature>
<keyword evidence="11" id="KW-1185">Reference proteome</keyword>
<feature type="transmembrane region" description="Helical" evidence="9">
    <location>
        <begin position="420"/>
        <end position="438"/>
    </location>
</feature>